<proteinExistence type="predicted"/>
<dbReference type="EMBL" id="GIFC01002841">
    <property type="protein sequence ID" value="MXU84924.1"/>
    <property type="molecule type" value="Transcribed_RNA"/>
</dbReference>
<organism evidence="1">
    <name type="scientific">Ixodes ricinus</name>
    <name type="common">Common tick</name>
    <name type="synonym">Acarus ricinus</name>
    <dbReference type="NCBI Taxonomy" id="34613"/>
    <lineage>
        <taxon>Eukaryota</taxon>
        <taxon>Metazoa</taxon>
        <taxon>Ecdysozoa</taxon>
        <taxon>Arthropoda</taxon>
        <taxon>Chelicerata</taxon>
        <taxon>Arachnida</taxon>
        <taxon>Acari</taxon>
        <taxon>Parasitiformes</taxon>
        <taxon>Ixodida</taxon>
        <taxon>Ixodoidea</taxon>
        <taxon>Ixodidae</taxon>
        <taxon>Ixodinae</taxon>
        <taxon>Ixodes</taxon>
    </lineage>
</organism>
<accession>A0A6B0U7V2</accession>
<sequence length="83" mass="9437">MSSVSSLNFTWAVPPPVWSQQLPMMRISCRLRWLEGTFSMGGVLSGLRRWDSTIDDESRSTTFTRLSASMKDLISPRTRDHSS</sequence>
<evidence type="ECO:0000313" key="1">
    <source>
        <dbReference type="EMBL" id="MXU84924.1"/>
    </source>
</evidence>
<protein>
    <submittedName>
        <fullName evidence="1">Uncharacterized protein</fullName>
    </submittedName>
</protein>
<name>A0A6B0U7V2_IXORI</name>
<dbReference type="AlphaFoldDB" id="A0A6B0U7V2"/>
<reference evidence="1" key="1">
    <citation type="submission" date="2019-12" db="EMBL/GenBank/DDBJ databases">
        <title>An insight into the sialome of adult female Ixodes ricinus ticks feeding for 6 days.</title>
        <authorList>
            <person name="Perner J."/>
            <person name="Ribeiro J.M.C."/>
        </authorList>
    </citation>
    <scope>NUCLEOTIDE SEQUENCE</scope>
    <source>
        <strain evidence="1">Semi-engorged</strain>
        <tissue evidence="1">Salivary glands</tissue>
    </source>
</reference>